<dbReference type="EMBL" id="CP019646">
    <property type="protein sequence ID" value="AQQ72414.1"/>
    <property type="molecule type" value="Genomic_DNA"/>
</dbReference>
<evidence type="ECO:0008006" key="3">
    <source>
        <dbReference type="Google" id="ProtNLM"/>
    </source>
</evidence>
<dbReference type="STRING" id="1851148.SMSP2_02798"/>
<organism evidence="1 2">
    <name type="scientific">Limihaloglobus sulfuriphilus</name>
    <dbReference type="NCBI Taxonomy" id="1851148"/>
    <lineage>
        <taxon>Bacteria</taxon>
        <taxon>Pseudomonadati</taxon>
        <taxon>Planctomycetota</taxon>
        <taxon>Phycisphaerae</taxon>
        <taxon>Sedimentisphaerales</taxon>
        <taxon>Sedimentisphaeraceae</taxon>
        <taxon>Limihaloglobus</taxon>
    </lineage>
</organism>
<reference evidence="2" key="1">
    <citation type="submission" date="2017-02" db="EMBL/GenBank/DDBJ databases">
        <title>Comparative genomics and description of representatives of a novel lineage of planctomycetes thriving in anoxic sediments.</title>
        <authorList>
            <person name="Spring S."/>
            <person name="Bunk B."/>
            <person name="Sproer C."/>
        </authorList>
    </citation>
    <scope>NUCLEOTIDE SEQUENCE [LARGE SCALE GENOMIC DNA]</scope>
    <source>
        <strain evidence="2">SM-Chi-D1</strain>
    </source>
</reference>
<dbReference type="Proteomes" id="UP000188181">
    <property type="component" value="Chromosome"/>
</dbReference>
<keyword evidence="2" id="KW-1185">Reference proteome</keyword>
<dbReference type="InterPro" id="IPR045865">
    <property type="entry name" value="ACT-like_dom_sf"/>
</dbReference>
<dbReference type="SUPFAM" id="SSF55021">
    <property type="entry name" value="ACT-like"/>
    <property type="match status" value="1"/>
</dbReference>
<dbReference type="AlphaFoldDB" id="A0A1Q2MIC7"/>
<accession>A0A1Q2MIC7</accession>
<evidence type="ECO:0000313" key="1">
    <source>
        <dbReference type="EMBL" id="AQQ72414.1"/>
    </source>
</evidence>
<name>A0A1Q2MIC7_9BACT</name>
<dbReference type="Gene3D" id="3.30.70.1150">
    <property type="entry name" value="ACT-like. Chain A, domain 2"/>
    <property type="match status" value="1"/>
</dbReference>
<gene>
    <name evidence="1" type="ORF">SMSP2_02798</name>
</gene>
<dbReference type="KEGG" id="pbas:SMSP2_02798"/>
<dbReference type="OrthoDB" id="9809538at2"/>
<sequence length="86" mass="9479">MTENHLILAVHITERLKHAVEIQNVLTKFGDVIKTRIGLHEVDGQLSSPNGVLLLECTGDEEKYSALCDALQAVTGVEIKKIVFSH</sequence>
<dbReference type="RefSeq" id="WP_146684608.1">
    <property type="nucleotide sequence ID" value="NZ_CP019646.1"/>
</dbReference>
<proteinExistence type="predicted"/>
<dbReference type="InterPro" id="IPR027271">
    <property type="entry name" value="Acetolactate_synth/TF_NikR_C"/>
</dbReference>
<evidence type="ECO:0000313" key="2">
    <source>
        <dbReference type="Proteomes" id="UP000188181"/>
    </source>
</evidence>
<protein>
    <recommendedName>
        <fullName evidence="3">Iron-only hydrogenase system regulator</fullName>
    </recommendedName>
</protein>